<keyword evidence="3" id="KW-1185">Reference proteome</keyword>
<sequence length="121" mass="14094">MGYRIGAGDCFTARMKYTREAEACKPTIQNPLNQTDIFLPVKLRKNQTPFEETGLLGERITAEYGEKNQHHRLRDDAEQEIYQEKEIKQEEESKRHKKRHGRCGVRTRATAATILYRAART</sequence>
<proteinExistence type="predicted"/>
<feature type="compositionally biased region" description="Basic residues" evidence="1">
    <location>
        <begin position="95"/>
        <end position="105"/>
    </location>
</feature>
<dbReference type="Proteomes" id="UP000657918">
    <property type="component" value="Chromosome 8"/>
</dbReference>
<dbReference type="EMBL" id="JADGMS010000008">
    <property type="protein sequence ID" value="KAF9677525.1"/>
    <property type="molecule type" value="Genomic_DNA"/>
</dbReference>
<evidence type="ECO:0000256" key="1">
    <source>
        <dbReference type="SAM" id="MobiDB-lite"/>
    </source>
</evidence>
<comment type="caution">
    <text evidence="2">The sequence shown here is derived from an EMBL/GenBank/DDBJ whole genome shotgun (WGS) entry which is preliminary data.</text>
</comment>
<gene>
    <name evidence="2" type="ORF">SADUNF_Sadunf08G0116700</name>
</gene>
<dbReference type="AlphaFoldDB" id="A0A835MU27"/>
<reference evidence="2 3" key="1">
    <citation type="submission" date="2020-10" db="EMBL/GenBank/DDBJ databases">
        <title>Plant Genome Project.</title>
        <authorList>
            <person name="Zhang R.-G."/>
        </authorList>
    </citation>
    <scope>NUCLEOTIDE SEQUENCE [LARGE SCALE GENOMIC DNA]</scope>
    <source>
        <strain evidence="2">FAFU-HL-1</strain>
        <tissue evidence="2">Leaf</tissue>
    </source>
</reference>
<evidence type="ECO:0000313" key="2">
    <source>
        <dbReference type="EMBL" id="KAF9677525.1"/>
    </source>
</evidence>
<accession>A0A835MU27</accession>
<protein>
    <submittedName>
        <fullName evidence="2">Uncharacterized protein</fullName>
    </submittedName>
</protein>
<organism evidence="2 3">
    <name type="scientific">Salix dunnii</name>
    <dbReference type="NCBI Taxonomy" id="1413687"/>
    <lineage>
        <taxon>Eukaryota</taxon>
        <taxon>Viridiplantae</taxon>
        <taxon>Streptophyta</taxon>
        <taxon>Embryophyta</taxon>
        <taxon>Tracheophyta</taxon>
        <taxon>Spermatophyta</taxon>
        <taxon>Magnoliopsida</taxon>
        <taxon>eudicotyledons</taxon>
        <taxon>Gunneridae</taxon>
        <taxon>Pentapetalae</taxon>
        <taxon>rosids</taxon>
        <taxon>fabids</taxon>
        <taxon>Malpighiales</taxon>
        <taxon>Salicaceae</taxon>
        <taxon>Saliceae</taxon>
        <taxon>Salix</taxon>
    </lineage>
</organism>
<dbReference type="OrthoDB" id="19798at2759"/>
<evidence type="ECO:0000313" key="3">
    <source>
        <dbReference type="Proteomes" id="UP000657918"/>
    </source>
</evidence>
<feature type="region of interest" description="Disordered" evidence="1">
    <location>
        <begin position="86"/>
        <end position="105"/>
    </location>
</feature>
<name>A0A835MU27_9ROSI</name>